<feature type="binding site" evidence="5">
    <location>
        <begin position="308"/>
        <end position="312"/>
    </location>
    <ligand>
        <name>FMN</name>
        <dbReference type="ChEBI" id="CHEBI:58210"/>
    </ligand>
</feature>
<protein>
    <recommendedName>
        <fullName evidence="6">FMN hydroxy acid dehydrogenase domain-containing protein</fullName>
    </recommendedName>
</protein>
<dbReference type="InterPro" id="IPR037396">
    <property type="entry name" value="FMN_HAD"/>
</dbReference>
<dbReference type="InterPro" id="IPR013785">
    <property type="entry name" value="Aldolase_TIM"/>
</dbReference>
<dbReference type="OrthoDB" id="1925334at2759"/>
<feature type="binding site" evidence="5">
    <location>
        <position position="250"/>
    </location>
    <ligand>
        <name>FMN</name>
        <dbReference type="ChEBI" id="CHEBI:58210"/>
    </ligand>
</feature>
<feature type="binding site" evidence="5">
    <location>
        <position position="154"/>
    </location>
    <ligand>
        <name>FMN</name>
        <dbReference type="ChEBI" id="CHEBI:58210"/>
    </ligand>
</feature>
<dbReference type="KEGG" id="pfy:PFICI_11201"/>
<keyword evidence="2" id="KW-0560">Oxidoreductase</keyword>
<dbReference type="PIRSF" id="PIRSF000138">
    <property type="entry name" value="Al-hdrx_acd_dh"/>
    <property type="match status" value="1"/>
</dbReference>
<comment type="cofactor">
    <cofactor evidence="1">
        <name>FMN</name>
        <dbReference type="ChEBI" id="CHEBI:58210"/>
    </cofactor>
</comment>
<dbReference type="GO" id="GO:0010181">
    <property type="term" value="F:FMN binding"/>
    <property type="evidence" value="ECO:0007669"/>
    <property type="project" value="InterPro"/>
</dbReference>
<dbReference type="SUPFAM" id="SSF51395">
    <property type="entry name" value="FMN-linked oxidoreductases"/>
    <property type="match status" value="1"/>
</dbReference>
<feature type="binding site" evidence="5">
    <location>
        <position position="177"/>
    </location>
    <ligand>
        <name>FMN</name>
        <dbReference type="ChEBI" id="CHEBI:58210"/>
    </ligand>
</feature>
<dbReference type="AlphaFoldDB" id="W3WW41"/>
<keyword evidence="5" id="KW-0285">Flavoprotein</keyword>
<dbReference type="eggNOG" id="KOG0538">
    <property type="taxonomic scope" value="Eukaryota"/>
</dbReference>
<dbReference type="InParanoid" id="W3WW41"/>
<comment type="similarity">
    <text evidence="3">Belongs to the FMN-dependent alpha-hydroxy acid dehydrogenase family.</text>
</comment>
<dbReference type="Gene3D" id="3.20.20.70">
    <property type="entry name" value="Aldolase class I"/>
    <property type="match status" value="1"/>
</dbReference>
<evidence type="ECO:0000256" key="5">
    <source>
        <dbReference type="PIRSR" id="PIRSR000138-2"/>
    </source>
</evidence>
<evidence type="ECO:0000256" key="2">
    <source>
        <dbReference type="ARBA" id="ARBA00023002"/>
    </source>
</evidence>
<dbReference type="PANTHER" id="PTHR10578:SF140">
    <property type="entry name" value="FMN HYDROXY ACID DEHYDROGENASE DOMAIN-CONTAINING PROTEIN"/>
    <property type="match status" value="1"/>
</dbReference>
<dbReference type="InterPro" id="IPR000262">
    <property type="entry name" value="FMN-dep_DH"/>
</dbReference>
<feature type="binding site" evidence="5">
    <location>
        <begin position="125"/>
        <end position="127"/>
    </location>
    <ligand>
        <name>FMN</name>
        <dbReference type="ChEBI" id="CHEBI:58210"/>
    </ligand>
</feature>
<dbReference type="GeneID" id="19276214"/>
<dbReference type="STRING" id="1229662.W3WW41"/>
<feature type="binding site" evidence="5">
    <location>
        <position position="274"/>
    </location>
    <ligand>
        <name>glyoxylate</name>
        <dbReference type="ChEBI" id="CHEBI:36655"/>
    </ligand>
</feature>
<dbReference type="InterPro" id="IPR012133">
    <property type="entry name" value="Alpha-hydoxy_acid_DH_FMN"/>
</dbReference>
<accession>W3WW41</accession>
<feature type="binding site" evidence="5">
    <location>
        <position position="277"/>
    </location>
    <ligand>
        <name>glyoxylate</name>
        <dbReference type="ChEBI" id="CHEBI:36655"/>
    </ligand>
</feature>
<feature type="domain" description="FMN hydroxy acid dehydrogenase" evidence="6">
    <location>
        <begin position="44"/>
        <end position="381"/>
    </location>
</feature>
<feature type="active site" description="Proton acceptor" evidence="4">
    <location>
        <position position="274"/>
    </location>
</feature>
<dbReference type="PANTHER" id="PTHR10578">
    <property type="entry name" value="S -2-HYDROXY-ACID OXIDASE-RELATED"/>
    <property type="match status" value="1"/>
</dbReference>
<reference evidence="8" key="1">
    <citation type="journal article" date="2015" name="BMC Genomics">
        <title>Genomic and transcriptomic analysis of the endophytic fungus Pestalotiopsis fici reveals its lifestyle and high potential for synthesis of natural products.</title>
        <authorList>
            <person name="Wang X."/>
            <person name="Zhang X."/>
            <person name="Liu L."/>
            <person name="Xiang M."/>
            <person name="Wang W."/>
            <person name="Sun X."/>
            <person name="Che Y."/>
            <person name="Guo L."/>
            <person name="Liu G."/>
            <person name="Guo L."/>
            <person name="Wang C."/>
            <person name="Yin W.B."/>
            <person name="Stadler M."/>
            <person name="Zhang X."/>
            <person name="Liu X."/>
        </authorList>
    </citation>
    <scope>NUCLEOTIDE SEQUENCE [LARGE SCALE GENOMIC DNA]</scope>
    <source>
        <strain evidence="8">W106-1 / CGMCC3.15140</strain>
    </source>
</reference>
<gene>
    <name evidence="7" type="ORF">PFICI_11201</name>
</gene>
<evidence type="ECO:0000256" key="1">
    <source>
        <dbReference type="ARBA" id="ARBA00001917"/>
    </source>
</evidence>
<evidence type="ECO:0000256" key="4">
    <source>
        <dbReference type="PIRSR" id="PIRSR000138-1"/>
    </source>
</evidence>
<feature type="binding site" evidence="5">
    <location>
        <position position="214"/>
    </location>
    <ligand>
        <name>glyoxylate</name>
        <dbReference type="ChEBI" id="CHEBI:36655"/>
    </ligand>
</feature>
<evidence type="ECO:0000259" key="6">
    <source>
        <dbReference type="PROSITE" id="PS51349"/>
    </source>
</evidence>
<keyword evidence="5" id="KW-0288">FMN</keyword>
<dbReference type="GO" id="GO:0016491">
    <property type="term" value="F:oxidoreductase activity"/>
    <property type="evidence" value="ECO:0007669"/>
    <property type="project" value="UniProtKB-KW"/>
</dbReference>
<sequence length="385" mass="42227">MRQSIALAAAYVASGALGARVFINEPDTGLLDKIGADFPTGQLPNLTDMVGLPDFEWAARNYLPIVNYTYYRNGAAGEWSYRNNLEAYNRYRFKPRMMVDITGIKSTFQTTILGYNFSAPFYICPCAKGEYGNPNAELGLVKGAGTGEILYIPSRYSSMTMEEIAAEAAPGQTLFAQLKLSNDDDKNQKLFDRAEAAGYKAIVWTIDAPGGSSRQRAQRFDVGADEDFVRQTWDDLDKYRNMTSLPIGIKGILTAADARIAVERGVPLIVLSNHGGRNLDGSPSPLEVALEIYQTDPTLFDQAEFLADGGVRYGTDALKLLSLGVKAVGIGRPFMYSNVYGQPGVEKVINIMKTEMAGDGANIGLDSLKSITPDYVNWNPNYWYS</sequence>
<feature type="binding site" evidence="5">
    <location>
        <begin position="331"/>
        <end position="332"/>
    </location>
    <ligand>
        <name>FMN</name>
        <dbReference type="ChEBI" id="CHEBI:58210"/>
    </ligand>
</feature>
<organism evidence="7 8">
    <name type="scientific">Pestalotiopsis fici (strain W106-1 / CGMCC3.15140)</name>
    <dbReference type="NCBI Taxonomy" id="1229662"/>
    <lineage>
        <taxon>Eukaryota</taxon>
        <taxon>Fungi</taxon>
        <taxon>Dikarya</taxon>
        <taxon>Ascomycota</taxon>
        <taxon>Pezizomycotina</taxon>
        <taxon>Sordariomycetes</taxon>
        <taxon>Xylariomycetidae</taxon>
        <taxon>Amphisphaeriales</taxon>
        <taxon>Sporocadaceae</taxon>
        <taxon>Pestalotiopsis</taxon>
    </lineage>
</organism>
<dbReference type="HOGENOM" id="CLU_020639_1_0_1"/>
<proteinExistence type="inferred from homology"/>
<dbReference type="OMA" id="YNRYRFK"/>
<dbReference type="Pfam" id="PF01070">
    <property type="entry name" value="FMN_dh"/>
    <property type="match status" value="2"/>
</dbReference>
<evidence type="ECO:0000313" key="7">
    <source>
        <dbReference type="EMBL" id="ETS77327.1"/>
    </source>
</evidence>
<feature type="binding site" evidence="5">
    <location>
        <position position="205"/>
    </location>
    <ligand>
        <name>FMN</name>
        <dbReference type="ChEBI" id="CHEBI:58210"/>
    </ligand>
</feature>
<feature type="binding site" evidence="5">
    <location>
        <position position="272"/>
    </location>
    <ligand>
        <name>FMN</name>
        <dbReference type="ChEBI" id="CHEBI:58210"/>
    </ligand>
</feature>
<dbReference type="EMBL" id="KI912116">
    <property type="protein sequence ID" value="ETS77327.1"/>
    <property type="molecule type" value="Genomic_DNA"/>
</dbReference>
<evidence type="ECO:0000313" key="8">
    <source>
        <dbReference type="Proteomes" id="UP000030651"/>
    </source>
</evidence>
<evidence type="ECO:0000256" key="3">
    <source>
        <dbReference type="ARBA" id="ARBA00024042"/>
    </source>
</evidence>
<keyword evidence="8" id="KW-1185">Reference proteome</keyword>
<dbReference type="Proteomes" id="UP000030651">
    <property type="component" value="Unassembled WGS sequence"/>
</dbReference>
<dbReference type="RefSeq" id="XP_007837973.1">
    <property type="nucleotide sequence ID" value="XM_007839782.1"/>
</dbReference>
<dbReference type="PROSITE" id="PS51349">
    <property type="entry name" value="FMN_HYDROXY_ACID_DH_2"/>
    <property type="match status" value="1"/>
</dbReference>
<name>W3WW41_PESFW</name>
<feature type="binding site" evidence="5">
    <location>
        <position position="70"/>
    </location>
    <ligand>
        <name>glyoxylate</name>
        <dbReference type="ChEBI" id="CHEBI:36655"/>
    </ligand>
</feature>